<dbReference type="AlphaFoldDB" id="A0A8J2BQZ5"/>
<comment type="caution">
    <text evidence="1">The sequence shown here is derived from an EMBL/GenBank/DDBJ whole genome shotgun (WGS) entry which is preliminary data.</text>
</comment>
<evidence type="ECO:0000313" key="1">
    <source>
        <dbReference type="EMBL" id="CAF0700324.1"/>
    </source>
</evidence>
<reference evidence="1" key="1">
    <citation type="submission" date="2021-02" db="EMBL/GenBank/DDBJ databases">
        <authorList>
            <person name="Cremers G."/>
            <person name="Picone N."/>
        </authorList>
    </citation>
    <scope>NUCLEOTIDE SEQUENCE</scope>
    <source>
        <strain evidence="1">PQ17</strain>
    </source>
</reference>
<gene>
    <name evidence="1" type="ORF">MPNT_350012</name>
</gene>
<keyword evidence="2" id="KW-1185">Reference proteome</keyword>
<name>A0A8J2BQZ5_9BACT</name>
<organism evidence="1 2">
    <name type="scientific">Candidatus Methylacidithermus pantelleriae</name>
    <dbReference type="NCBI Taxonomy" id="2744239"/>
    <lineage>
        <taxon>Bacteria</taxon>
        <taxon>Pseudomonadati</taxon>
        <taxon>Verrucomicrobiota</taxon>
        <taxon>Methylacidiphilae</taxon>
        <taxon>Methylacidiphilales</taxon>
        <taxon>Methylacidiphilaceae</taxon>
        <taxon>Candidatus Methylacidithermus</taxon>
    </lineage>
</organism>
<dbReference type="Proteomes" id="UP000663859">
    <property type="component" value="Unassembled WGS sequence"/>
</dbReference>
<protein>
    <submittedName>
        <fullName evidence="1">Uncharacterized protein</fullName>
    </submittedName>
</protein>
<sequence length="41" mass="4375">MSLGKRVDPSYRTMGLTPSELTLSVDVPVLVFAGLKTIANP</sequence>
<accession>A0A8J2BQZ5</accession>
<dbReference type="EMBL" id="CAJNOB010000029">
    <property type="protein sequence ID" value="CAF0700324.1"/>
    <property type="molecule type" value="Genomic_DNA"/>
</dbReference>
<evidence type="ECO:0000313" key="2">
    <source>
        <dbReference type="Proteomes" id="UP000663859"/>
    </source>
</evidence>
<proteinExistence type="predicted"/>